<name>A0A3S3R591_9MAGN</name>
<sequence>MSYGLESLFEKLLNLLLVAQCLQSREALSRAAVDNCISWKRARDSCGRMKNAIEISLGPRAFPFSPFHSPHSSKADLIKVQRNFSLFRRALCPCKSTLLLSLTAAEMHCCCSFSLSCCCSLSSLLLISPHLIDLSLLRSLSRRSIYLEKGLSPGHLSGCSDTCWASSQTSRCLVYNGEIDDQLPLTSYDIISKLGRAEMIDAELHPLKGCSSKLQLSTITIHSSISFHSSY</sequence>
<organism evidence="1 2">
    <name type="scientific">Cinnamomum micranthum f. kanehirae</name>
    <dbReference type="NCBI Taxonomy" id="337451"/>
    <lineage>
        <taxon>Eukaryota</taxon>
        <taxon>Viridiplantae</taxon>
        <taxon>Streptophyta</taxon>
        <taxon>Embryophyta</taxon>
        <taxon>Tracheophyta</taxon>
        <taxon>Spermatophyta</taxon>
        <taxon>Magnoliopsida</taxon>
        <taxon>Magnoliidae</taxon>
        <taxon>Laurales</taxon>
        <taxon>Lauraceae</taxon>
        <taxon>Cinnamomum</taxon>
    </lineage>
</organism>
<gene>
    <name evidence="1" type="ORF">CKAN_02491500</name>
</gene>
<evidence type="ECO:0000313" key="2">
    <source>
        <dbReference type="Proteomes" id="UP000283530"/>
    </source>
</evidence>
<proteinExistence type="predicted"/>
<protein>
    <submittedName>
        <fullName evidence="1">Uncharacterized protein</fullName>
    </submittedName>
</protein>
<comment type="caution">
    <text evidence="1">The sequence shown here is derived from an EMBL/GenBank/DDBJ whole genome shotgun (WGS) entry which is preliminary data.</text>
</comment>
<dbReference type="Proteomes" id="UP000283530">
    <property type="component" value="Unassembled WGS sequence"/>
</dbReference>
<accession>A0A3S3R591</accession>
<dbReference type="AlphaFoldDB" id="A0A3S3R591"/>
<evidence type="ECO:0000313" key="1">
    <source>
        <dbReference type="EMBL" id="RWR95564.1"/>
    </source>
</evidence>
<dbReference type="EMBL" id="QPKB01000011">
    <property type="protein sequence ID" value="RWR95564.1"/>
    <property type="molecule type" value="Genomic_DNA"/>
</dbReference>
<reference evidence="1 2" key="1">
    <citation type="journal article" date="2019" name="Nat. Plants">
        <title>Stout camphor tree genome fills gaps in understanding of flowering plant genome evolution.</title>
        <authorList>
            <person name="Chaw S.M."/>
            <person name="Liu Y.C."/>
            <person name="Wu Y.W."/>
            <person name="Wang H.Y."/>
            <person name="Lin C.I."/>
            <person name="Wu C.S."/>
            <person name="Ke H.M."/>
            <person name="Chang L.Y."/>
            <person name="Hsu C.Y."/>
            <person name="Yang H.T."/>
            <person name="Sudianto E."/>
            <person name="Hsu M.H."/>
            <person name="Wu K.P."/>
            <person name="Wang L.N."/>
            <person name="Leebens-Mack J.H."/>
            <person name="Tsai I.J."/>
        </authorList>
    </citation>
    <scope>NUCLEOTIDE SEQUENCE [LARGE SCALE GENOMIC DNA]</scope>
    <source>
        <strain evidence="2">cv. Chaw 1501</strain>
        <tissue evidence="1">Young leaves</tissue>
    </source>
</reference>
<keyword evidence="2" id="KW-1185">Reference proteome</keyword>